<evidence type="ECO:0000313" key="7">
    <source>
        <dbReference type="EMBL" id="AOW11404.1"/>
    </source>
</evidence>
<keyword evidence="2" id="KW-0238">DNA-binding</keyword>
<evidence type="ECO:0000256" key="2">
    <source>
        <dbReference type="ARBA" id="ARBA00023125"/>
    </source>
</evidence>
<dbReference type="GO" id="GO:0000150">
    <property type="term" value="F:DNA strand exchange activity"/>
    <property type="evidence" value="ECO:0007669"/>
    <property type="project" value="InterPro"/>
</dbReference>
<dbReference type="EMBL" id="CP017479">
    <property type="protein sequence ID" value="AOW11404.1"/>
    <property type="molecule type" value="Genomic_DNA"/>
</dbReference>
<gene>
    <name evidence="7" type="ORF">EM308_14055</name>
</gene>
<evidence type="ECO:0000256" key="3">
    <source>
        <dbReference type="ARBA" id="ARBA00023172"/>
    </source>
</evidence>
<dbReference type="AlphaFoldDB" id="A0AAC9I6H9"/>
<sequence>MKARYIRVSSSTQNTIRQTIKQHQDELVFIDVISGAIPFDNRPQAIELIKAIEAGTITYLSVEAIDRVGRNAFDIQSTINWLNSMDVTLKVDNLGIESFVDGKQNSIFKMITDVLANLSQMEREASKERQAQGIAIAVAQGKYKGRVKGSGASDDEVLTKYKGVVKAIRQHPDLSLRKIASIANVSLGTIQKVKGKMGK</sequence>
<dbReference type="PROSITE" id="PS00397">
    <property type="entry name" value="RECOMBINASES_1"/>
    <property type="match status" value="1"/>
</dbReference>
<dbReference type="InterPro" id="IPR006118">
    <property type="entry name" value="Recombinase_CS"/>
</dbReference>
<dbReference type="PROSITE" id="PS51736">
    <property type="entry name" value="RECOMBINASES_3"/>
    <property type="match status" value="1"/>
</dbReference>
<evidence type="ECO:0000256" key="1">
    <source>
        <dbReference type="ARBA" id="ARBA00022908"/>
    </source>
</evidence>
<protein>
    <submittedName>
        <fullName evidence="7">Transposase</fullName>
    </submittedName>
</protein>
<accession>A0AAC9I6H9</accession>
<evidence type="ECO:0000313" key="8">
    <source>
        <dbReference type="Proteomes" id="UP000175968"/>
    </source>
</evidence>
<dbReference type="Gene3D" id="3.40.50.1390">
    <property type="entry name" value="Resolvase, N-terminal catalytic domain"/>
    <property type="match status" value="1"/>
</dbReference>
<dbReference type="Pfam" id="PF00239">
    <property type="entry name" value="Resolvase"/>
    <property type="match status" value="1"/>
</dbReference>
<evidence type="ECO:0000256" key="4">
    <source>
        <dbReference type="PIRSR" id="PIRSR606118-50"/>
    </source>
</evidence>
<reference evidence="7 8" key="1">
    <citation type="submission" date="2016-10" db="EMBL/GenBank/DDBJ databases">
        <title>Flavobacterium gilvum sp. nov., isolated from stream water.</title>
        <authorList>
            <person name="Shin S.-K."/>
            <person name="Cho Y.-J."/>
            <person name="Yi H."/>
        </authorList>
    </citation>
    <scope>NUCLEOTIDE SEQUENCE [LARGE SCALE GENOMIC DNA]</scope>
    <source>
        <strain evidence="7 8">EM1308</strain>
    </source>
</reference>
<evidence type="ECO:0000256" key="5">
    <source>
        <dbReference type="PROSITE-ProRule" id="PRU10137"/>
    </source>
</evidence>
<keyword evidence="3" id="KW-0233">DNA recombination</keyword>
<dbReference type="RefSeq" id="WP_035638565.1">
    <property type="nucleotide sequence ID" value="NZ_CP017479.1"/>
</dbReference>
<dbReference type="InterPro" id="IPR006119">
    <property type="entry name" value="Resolv_N"/>
</dbReference>
<feature type="active site" description="O-(5'-phospho-DNA)-serine intermediate" evidence="4 5">
    <location>
        <position position="9"/>
    </location>
</feature>
<keyword evidence="1" id="KW-0229">DNA integration</keyword>
<dbReference type="KEGG" id="fgl:EM308_14055"/>
<dbReference type="PANTHER" id="PTHR30461">
    <property type="entry name" value="DNA-INVERTASE FROM LAMBDOID PROPHAGE"/>
    <property type="match status" value="1"/>
</dbReference>
<dbReference type="SMART" id="SM00857">
    <property type="entry name" value="Resolvase"/>
    <property type="match status" value="1"/>
</dbReference>
<dbReference type="Proteomes" id="UP000175968">
    <property type="component" value="Chromosome"/>
</dbReference>
<proteinExistence type="predicted"/>
<keyword evidence="8" id="KW-1185">Reference proteome</keyword>
<dbReference type="GO" id="GO:0003677">
    <property type="term" value="F:DNA binding"/>
    <property type="evidence" value="ECO:0007669"/>
    <property type="project" value="UniProtKB-KW"/>
</dbReference>
<feature type="domain" description="Resolvase/invertase-type recombinase catalytic" evidence="6">
    <location>
        <begin position="1"/>
        <end position="141"/>
    </location>
</feature>
<organism evidence="7 8">
    <name type="scientific">Flavobacterium gilvum</name>
    <dbReference type="NCBI Taxonomy" id="1492737"/>
    <lineage>
        <taxon>Bacteria</taxon>
        <taxon>Pseudomonadati</taxon>
        <taxon>Bacteroidota</taxon>
        <taxon>Flavobacteriia</taxon>
        <taxon>Flavobacteriales</taxon>
        <taxon>Flavobacteriaceae</taxon>
        <taxon>Flavobacterium</taxon>
    </lineage>
</organism>
<evidence type="ECO:0000259" key="6">
    <source>
        <dbReference type="PROSITE" id="PS51736"/>
    </source>
</evidence>
<dbReference type="CDD" id="cd03768">
    <property type="entry name" value="SR_ResInv"/>
    <property type="match status" value="1"/>
</dbReference>
<dbReference type="GO" id="GO:0015074">
    <property type="term" value="P:DNA integration"/>
    <property type="evidence" value="ECO:0007669"/>
    <property type="project" value="UniProtKB-KW"/>
</dbReference>
<dbReference type="InterPro" id="IPR036162">
    <property type="entry name" value="Resolvase-like_N_sf"/>
</dbReference>
<dbReference type="PANTHER" id="PTHR30461:SF25">
    <property type="entry name" value="RESOLVASE-RELATED"/>
    <property type="match status" value="1"/>
</dbReference>
<name>A0AAC9I6H9_9FLAO</name>
<dbReference type="SUPFAM" id="SSF53041">
    <property type="entry name" value="Resolvase-like"/>
    <property type="match status" value="1"/>
</dbReference>
<dbReference type="InterPro" id="IPR050639">
    <property type="entry name" value="SSR_resolvase"/>
</dbReference>